<organism evidence="1 2">
    <name type="scientific">Candidatus Gottesmanbacteria bacterium RBG_16_37_8</name>
    <dbReference type="NCBI Taxonomy" id="1798371"/>
    <lineage>
        <taxon>Bacteria</taxon>
        <taxon>Candidatus Gottesmaniibacteriota</taxon>
    </lineage>
</organism>
<feature type="non-terminal residue" evidence="1">
    <location>
        <position position="1"/>
    </location>
</feature>
<name>A0A1F5YQ90_9BACT</name>
<dbReference type="Gene3D" id="2.60.120.1140">
    <property type="entry name" value="Protein of unknown function DUF192"/>
    <property type="match status" value="1"/>
</dbReference>
<dbReference type="Pfam" id="PF02643">
    <property type="entry name" value="DUF192"/>
    <property type="match status" value="1"/>
</dbReference>
<dbReference type="EMBL" id="MFJA01000064">
    <property type="protein sequence ID" value="OGG02370.1"/>
    <property type="molecule type" value="Genomic_DNA"/>
</dbReference>
<dbReference type="PANTHER" id="PTHR37953">
    <property type="entry name" value="UPF0127 PROTEIN MJ1496"/>
    <property type="match status" value="1"/>
</dbReference>
<evidence type="ECO:0000313" key="1">
    <source>
        <dbReference type="EMBL" id="OGG02370.1"/>
    </source>
</evidence>
<reference evidence="1 2" key="1">
    <citation type="journal article" date="2016" name="Nat. Commun.">
        <title>Thousands of microbial genomes shed light on interconnected biogeochemical processes in an aquifer system.</title>
        <authorList>
            <person name="Anantharaman K."/>
            <person name="Brown C.T."/>
            <person name="Hug L.A."/>
            <person name="Sharon I."/>
            <person name="Castelle C.J."/>
            <person name="Probst A.J."/>
            <person name="Thomas B.C."/>
            <person name="Singh A."/>
            <person name="Wilkins M.J."/>
            <person name="Karaoz U."/>
            <person name="Brodie E.L."/>
            <person name="Williams K.H."/>
            <person name="Hubbard S.S."/>
            <person name="Banfield J.F."/>
        </authorList>
    </citation>
    <scope>NUCLEOTIDE SEQUENCE [LARGE SCALE GENOMIC DNA]</scope>
</reference>
<protein>
    <recommendedName>
        <fullName evidence="3">DUF192 domain-containing protein</fullName>
    </recommendedName>
</protein>
<dbReference type="Proteomes" id="UP000176665">
    <property type="component" value="Unassembled WGS sequence"/>
</dbReference>
<sequence length="133" mass="15117">LLSSSDKTKYKTAKVKINNQTFNLEIADNDALRSQGLSGRKNLTKNDGMLFIFNQKGVYSFWMKEMYIPLDFIWLDGDTIVDLSEKVPPPVNFSSTDIPLITPKFPVDKVMEVKAGTIEELRLKVGQIIEFNN</sequence>
<dbReference type="InterPro" id="IPR038695">
    <property type="entry name" value="Saro_0823-like_sf"/>
</dbReference>
<dbReference type="AlphaFoldDB" id="A0A1F5YQ90"/>
<evidence type="ECO:0008006" key="3">
    <source>
        <dbReference type="Google" id="ProtNLM"/>
    </source>
</evidence>
<dbReference type="PANTHER" id="PTHR37953:SF1">
    <property type="entry name" value="UPF0127 PROTEIN MJ1496"/>
    <property type="match status" value="1"/>
</dbReference>
<evidence type="ECO:0000313" key="2">
    <source>
        <dbReference type="Proteomes" id="UP000176665"/>
    </source>
</evidence>
<gene>
    <name evidence="1" type="ORF">A2W14_00390</name>
</gene>
<comment type="caution">
    <text evidence="1">The sequence shown here is derived from an EMBL/GenBank/DDBJ whole genome shotgun (WGS) entry which is preliminary data.</text>
</comment>
<dbReference type="InterPro" id="IPR003795">
    <property type="entry name" value="DUF192"/>
</dbReference>
<proteinExistence type="predicted"/>
<accession>A0A1F5YQ90</accession>